<dbReference type="Gene3D" id="3.90.79.10">
    <property type="entry name" value="Nucleoside Triphosphate Pyrophosphohydrolase"/>
    <property type="match status" value="1"/>
</dbReference>
<keyword evidence="3" id="KW-0547">Nucleotide-binding</keyword>
<evidence type="ECO:0000256" key="2">
    <source>
        <dbReference type="ARBA" id="ARBA00018911"/>
    </source>
</evidence>
<dbReference type="CTD" id="136031375"/>
<dbReference type="GeneID" id="103511012"/>
<sequence>MTIFKFSTHYHISISIALLVLLIGLPETKSKRSKNMSVRAAGIIIYRGARPYEFLLMKANYPPYHWSPPKGHHDGNETDIQAAVRETEEETGFRPGDYELNKTFMKEMTYIAHGRNKTVVYYMAKMKKDKDPRLSREHQAFKWVPLKEACDLFQHQEMLDLYYAADVHLVLNKPSDECQQSELDFSNIPVASSENSKGTKE</sequence>
<dbReference type="RefSeq" id="XP_017300315.1">
    <property type="nucleotide sequence ID" value="XM_017444826.2"/>
</dbReference>
<gene>
    <name evidence="10 11 12 13 14" type="primary">LOC103511012</name>
</gene>
<dbReference type="SUPFAM" id="SSF55811">
    <property type="entry name" value="Nudix"/>
    <property type="match status" value="1"/>
</dbReference>
<evidence type="ECO:0000256" key="4">
    <source>
        <dbReference type="ARBA" id="ARBA00022801"/>
    </source>
</evidence>
<dbReference type="PRINTS" id="PR01405">
    <property type="entry name" value="TETRPHPHTASE"/>
</dbReference>
<dbReference type="PANTHER" id="PTHR21340">
    <property type="entry name" value="DIADENOSINE 5,5-P1,P4-TETRAPHOSPHATE PYROPHOSPHOHYDROLASE MUTT"/>
    <property type="match status" value="1"/>
</dbReference>
<dbReference type="GO" id="GO:0006167">
    <property type="term" value="P:AMP biosynthetic process"/>
    <property type="evidence" value="ECO:0007669"/>
    <property type="project" value="TreeGrafter"/>
</dbReference>
<evidence type="ECO:0000313" key="13">
    <source>
        <dbReference type="RefSeq" id="XP_026680702.1"/>
    </source>
</evidence>
<dbReference type="STRING" id="121845.A0A1S4EDN0"/>
<dbReference type="InterPro" id="IPR015797">
    <property type="entry name" value="NUDIX_hydrolase-like_dom_sf"/>
</dbReference>
<evidence type="ECO:0000256" key="6">
    <source>
        <dbReference type="SAM" id="MobiDB-lite"/>
    </source>
</evidence>
<evidence type="ECO:0000313" key="11">
    <source>
        <dbReference type="RefSeq" id="XP_026680699.1"/>
    </source>
</evidence>
<dbReference type="RefSeq" id="XP_026680702.1">
    <property type="nucleotide sequence ID" value="XM_026824901.1"/>
</dbReference>
<reference evidence="10 11" key="1">
    <citation type="submission" date="2025-04" db="UniProtKB">
        <authorList>
            <consortium name="RefSeq"/>
        </authorList>
    </citation>
    <scope>IDENTIFICATION</scope>
</reference>
<feature type="domain" description="Nudix hydrolase" evidence="8">
    <location>
        <begin position="36"/>
        <end position="166"/>
    </location>
</feature>
<keyword evidence="7" id="KW-1133">Transmembrane helix</keyword>
<dbReference type="PROSITE" id="PS00893">
    <property type="entry name" value="NUDIX_BOX"/>
    <property type="match status" value="1"/>
</dbReference>
<dbReference type="CDD" id="cd03428">
    <property type="entry name" value="NUDIX_Ap4A_Nudt2"/>
    <property type="match status" value="1"/>
</dbReference>
<evidence type="ECO:0000313" key="14">
    <source>
        <dbReference type="RefSeq" id="XP_026680703.1"/>
    </source>
</evidence>
<keyword evidence="7" id="KW-0812">Transmembrane</keyword>
<dbReference type="RefSeq" id="XP_026680703.1">
    <property type="nucleotide sequence ID" value="XM_026824902.1"/>
</dbReference>
<dbReference type="InterPro" id="IPR000086">
    <property type="entry name" value="NUDIX_hydrolase_dom"/>
</dbReference>
<dbReference type="RefSeq" id="XP_026680699.1">
    <property type="nucleotide sequence ID" value="XM_026824898.1"/>
</dbReference>
<keyword evidence="9" id="KW-1185">Reference proteome</keyword>
<feature type="transmembrane region" description="Helical" evidence="7">
    <location>
        <begin position="6"/>
        <end position="25"/>
    </location>
</feature>
<dbReference type="GO" id="GO:0000166">
    <property type="term" value="F:nucleotide binding"/>
    <property type="evidence" value="ECO:0007669"/>
    <property type="project" value="UniProtKB-KW"/>
</dbReference>
<name>A0A1S4EDN0_DIACI</name>
<evidence type="ECO:0000256" key="5">
    <source>
        <dbReference type="ARBA" id="ARBA00032644"/>
    </source>
</evidence>
<evidence type="ECO:0000259" key="8">
    <source>
        <dbReference type="PROSITE" id="PS51462"/>
    </source>
</evidence>
<dbReference type="PROSITE" id="PS51462">
    <property type="entry name" value="NUDIX"/>
    <property type="match status" value="1"/>
</dbReference>
<evidence type="ECO:0000256" key="7">
    <source>
        <dbReference type="SAM" id="Phobius"/>
    </source>
</evidence>
<feature type="region of interest" description="Disordered" evidence="6">
    <location>
        <begin position="182"/>
        <end position="201"/>
    </location>
</feature>
<dbReference type="InterPro" id="IPR051325">
    <property type="entry name" value="Nudix_hydrolase_domain"/>
</dbReference>
<dbReference type="AlphaFoldDB" id="A0A1S4EDN0"/>
<protein>
    <recommendedName>
        <fullName evidence="2">Bis(5'-nucleosyl)-tetraphosphatase [asymmetrical]</fullName>
    </recommendedName>
    <alternativeName>
        <fullName evidence="5">Diadenosine 5',5'''-P1,P4-tetraphosphate asymmetrical hydrolase</fullName>
    </alternativeName>
</protein>
<evidence type="ECO:0000313" key="10">
    <source>
        <dbReference type="RefSeq" id="XP_017300315.1"/>
    </source>
</evidence>
<dbReference type="RefSeq" id="XP_026680700.1">
    <property type="nucleotide sequence ID" value="XM_026824899.1"/>
</dbReference>
<dbReference type="PANTHER" id="PTHR21340:SF0">
    <property type="entry name" value="BIS(5'-NUCLEOSYL)-TETRAPHOSPHATASE [ASYMMETRICAL]"/>
    <property type="match status" value="1"/>
</dbReference>
<keyword evidence="4" id="KW-0378">Hydrolase</keyword>
<evidence type="ECO:0000313" key="9">
    <source>
        <dbReference type="Proteomes" id="UP000079169"/>
    </source>
</evidence>
<keyword evidence="7" id="KW-0472">Membrane</keyword>
<dbReference type="GO" id="GO:0004081">
    <property type="term" value="F:bis(5'-nucleosyl)-tetraphosphatase (asymmetrical) activity"/>
    <property type="evidence" value="ECO:0007669"/>
    <property type="project" value="TreeGrafter"/>
</dbReference>
<dbReference type="Proteomes" id="UP000079169">
    <property type="component" value="Unplaced"/>
</dbReference>
<proteinExistence type="inferred from homology"/>
<evidence type="ECO:0000313" key="12">
    <source>
        <dbReference type="RefSeq" id="XP_026680700.1"/>
    </source>
</evidence>
<evidence type="ECO:0000256" key="1">
    <source>
        <dbReference type="ARBA" id="ARBA00005582"/>
    </source>
</evidence>
<organism evidence="9 10">
    <name type="scientific">Diaphorina citri</name>
    <name type="common">Asian citrus psyllid</name>
    <dbReference type="NCBI Taxonomy" id="121845"/>
    <lineage>
        <taxon>Eukaryota</taxon>
        <taxon>Metazoa</taxon>
        <taxon>Ecdysozoa</taxon>
        <taxon>Arthropoda</taxon>
        <taxon>Hexapoda</taxon>
        <taxon>Insecta</taxon>
        <taxon>Pterygota</taxon>
        <taxon>Neoptera</taxon>
        <taxon>Paraneoptera</taxon>
        <taxon>Hemiptera</taxon>
        <taxon>Sternorrhyncha</taxon>
        <taxon>Psylloidea</taxon>
        <taxon>Psyllidae</taxon>
        <taxon>Diaphorininae</taxon>
        <taxon>Diaphorina</taxon>
    </lineage>
</organism>
<accession>A0A1S4EDN0</accession>
<dbReference type="Pfam" id="PF00293">
    <property type="entry name" value="NUDIX"/>
    <property type="match status" value="1"/>
</dbReference>
<dbReference type="PaxDb" id="121845-A0A1S4EDN0"/>
<comment type="similarity">
    <text evidence="1">Belongs to the Nudix hydrolase family.</text>
</comment>
<dbReference type="InterPro" id="IPR003565">
    <property type="entry name" value="Tetra_PHTase"/>
</dbReference>
<dbReference type="GO" id="GO:0006754">
    <property type="term" value="P:ATP biosynthetic process"/>
    <property type="evidence" value="ECO:0007669"/>
    <property type="project" value="TreeGrafter"/>
</dbReference>
<evidence type="ECO:0000256" key="3">
    <source>
        <dbReference type="ARBA" id="ARBA00022741"/>
    </source>
</evidence>
<dbReference type="InterPro" id="IPR020084">
    <property type="entry name" value="NUDIX_hydrolase_CS"/>
</dbReference>